<dbReference type="SUPFAM" id="SSF52954">
    <property type="entry name" value="Class II aaRS ABD-related"/>
    <property type="match status" value="1"/>
</dbReference>
<evidence type="ECO:0000256" key="2">
    <source>
        <dbReference type="ARBA" id="ARBA00022598"/>
    </source>
</evidence>
<dbReference type="InterPro" id="IPR006195">
    <property type="entry name" value="aa-tRNA-synth_II"/>
</dbReference>
<proteinExistence type="predicted"/>
<dbReference type="InterPro" id="IPR002316">
    <property type="entry name" value="Pro-tRNA-ligase_IIa"/>
</dbReference>
<keyword evidence="5" id="KW-0648">Protein biosynthesis</keyword>
<dbReference type="Gene3D" id="3.40.50.800">
    <property type="entry name" value="Anticodon-binding domain"/>
    <property type="match status" value="1"/>
</dbReference>
<gene>
    <name evidence="11" type="ORF">ABEB36_004345</name>
</gene>
<keyword evidence="4" id="KW-0067">ATP-binding</keyword>
<dbReference type="PRINTS" id="PR01046">
    <property type="entry name" value="TRNASYNTHPRO"/>
</dbReference>
<keyword evidence="3" id="KW-0547">Nucleotide-binding</keyword>
<dbReference type="Pfam" id="PF03129">
    <property type="entry name" value="HGTP_anticodon"/>
    <property type="match status" value="1"/>
</dbReference>
<dbReference type="InterPro" id="IPR036621">
    <property type="entry name" value="Anticodon-bd_dom_sf"/>
</dbReference>
<dbReference type="FunFam" id="3.30.930.10:FF:000042">
    <property type="entry name" value="probable proline--tRNA ligase, mitochondrial"/>
    <property type="match status" value="1"/>
</dbReference>
<dbReference type="CDD" id="cd00779">
    <property type="entry name" value="ProRS_core_prok"/>
    <property type="match status" value="1"/>
</dbReference>
<evidence type="ECO:0000256" key="6">
    <source>
        <dbReference type="ARBA" id="ARBA00023146"/>
    </source>
</evidence>
<dbReference type="GO" id="GO:0005524">
    <property type="term" value="F:ATP binding"/>
    <property type="evidence" value="ECO:0007669"/>
    <property type="project" value="UniProtKB-KW"/>
</dbReference>
<evidence type="ECO:0000256" key="8">
    <source>
        <dbReference type="ARBA" id="ARBA00047671"/>
    </source>
</evidence>
<evidence type="ECO:0000313" key="12">
    <source>
        <dbReference type="Proteomes" id="UP001566132"/>
    </source>
</evidence>
<dbReference type="SUPFAM" id="SSF55681">
    <property type="entry name" value="Class II aaRS and biotin synthetases"/>
    <property type="match status" value="1"/>
</dbReference>
<dbReference type="GO" id="GO:0004827">
    <property type="term" value="F:proline-tRNA ligase activity"/>
    <property type="evidence" value="ECO:0007669"/>
    <property type="project" value="UniProtKB-EC"/>
</dbReference>
<dbReference type="InterPro" id="IPR050062">
    <property type="entry name" value="Pro-tRNA_synthetase"/>
</dbReference>
<name>A0ABD1F662_HYPHA</name>
<dbReference type="EMBL" id="JBDJPC010000003">
    <property type="protein sequence ID" value="KAL1509638.1"/>
    <property type="molecule type" value="Genomic_DNA"/>
</dbReference>
<evidence type="ECO:0000256" key="4">
    <source>
        <dbReference type="ARBA" id="ARBA00022840"/>
    </source>
</evidence>
<dbReference type="PANTHER" id="PTHR42753:SF10">
    <property type="entry name" value="PROLINE--TRNA LIGASE, MITOCHONDRIAL-RELATED"/>
    <property type="match status" value="1"/>
</dbReference>
<dbReference type="PANTHER" id="PTHR42753">
    <property type="entry name" value="MITOCHONDRIAL RIBOSOME PROTEIN L39/PROLYL-TRNA LIGASE FAMILY MEMBER"/>
    <property type="match status" value="1"/>
</dbReference>
<reference evidence="11 12" key="1">
    <citation type="submission" date="2024-05" db="EMBL/GenBank/DDBJ databases">
        <title>Genetic variation in Jamaican populations of the coffee berry borer (Hypothenemus hampei).</title>
        <authorList>
            <person name="Errbii M."/>
            <person name="Myrie A."/>
        </authorList>
    </citation>
    <scope>NUCLEOTIDE SEQUENCE [LARGE SCALE GENOMIC DNA]</scope>
    <source>
        <strain evidence="11">JA-Hopewell-2020-01-JO</strain>
        <tissue evidence="11">Whole body</tissue>
    </source>
</reference>
<keyword evidence="12" id="KW-1185">Reference proteome</keyword>
<dbReference type="AlphaFoldDB" id="A0ABD1F662"/>
<dbReference type="InterPro" id="IPR004154">
    <property type="entry name" value="Anticodon-bd"/>
</dbReference>
<keyword evidence="6" id="KW-0030">Aminoacyl-tRNA synthetase</keyword>
<sequence length="441" mass="50518">MNRFSRIFQPIVAISKSANITNKDFMSKSQRLMLELGIIHQAIPGCFHFLPMGLRSINKIMNIVDEEMHKIGGQKIMFPTLVKAELWEKSGRENEMRPELIVLKDRHNQKYLLGPTHEETASNLIASLAPTSYKKYPLLLYQITSKFRDEMKPRFGLIRAREFLMKDMYSFDITSESALNTYNSICDSYDRVFQRIGVDFIKVQGDSGAMGGNFSHEYHYISNIGDDKILICLNCQYSTNVELIHEDKCPKCGETNNIHIKNAIEVGHTFLLGEKYSKPLQANYLDEQSKPQVLQMGSYGIGISRILGAALECLSLETELRWPDSIAPYHVVIIPPKKGSKQALQMQNLDEKLYRNLESHIPNLRNDITIDDRIELTIGRRILDCKRTGIRYLIVLNELSLKTPPIFEINDTVTGEQFNFSENELYAFFSDKEFAKQGAVL</sequence>
<dbReference type="GO" id="GO:0006412">
    <property type="term" value="P:translation"/>
    <property type="evidence" value="ECO:0007669"/>
    <property type="project" value="UniProtKB-KW"/>
</dbReference>
<dbReference type="Proteomes" id="UP001566132">
    <property type="component" value="Unassembled WGS sequence"/>
</dbReference>
<evidence type="ECO:0000256" key="1">
    <source>
        <dbReference type="ARBA" id="ARBA00012831"/>
    </source>
</evidence>
<evidence type="ECO:0000256" key="7">
    <source>
        <dbReference type="ARBA" id="ARBA00029731"/>
    </source>
</evidence>
<dbReference type="Gene3D" id="3.30.930.10">
    <property type="entry name" value="Bira Bifunctional Protein, Domain 2"/>
    <property type="match status" value="1"/>
</dbReference>
<comment type="caution">
    <text evidence="11">The sequence shown here is derived from an EMBL/GenBank/DDBJ whole genome shotgun (WGS) entry which is preliminary data.</text>
</comment>
<dbReference type="PROSITE" id="PS50862">
    <property type="entry name" value="AA_TRNA_LIGASE_II"/>
    <property type="match status" value="1"/>
</dbReference>
<dbReference type="InterPro" id="IPR002314">
    <property type="entry name" value="aa-tRNA-synt_IIb"/>
</dbReference>
<organism evidence="11 12">
    <name type="scientific">Hypothenemus hampei</name>
    <name type="common">Coffee berry borer</name>
    <dbReference type="NCBI Taxonomy" id="57062"/>
    <lineage>
        <taxon>Eukaryota</taxon>
        <taxon>Metazoa</taxon>
        <taxon>Ecdysozoa</taxon>
        <taxon>Arthropoda</taxon>
        <taxon>Hexapoda</taxon>
        <taxon>Insecta</taxon>
        <taxon>Pterygota</taxon>
        <taxon>Neoptera</taxon>
        <taxon>Endopterygota</taxon>
        <taxon>Coleoptera</taxon>
        <taxon>Polyphaga</taxon>
        <taxon>Cucujiformia</taxon>
        <taxon>Curculionidae</taxon>
        <taxon>Scolytinae</taxon>
        <taxon>Hypothenemus</taxon>
    </lineage>
</organism>
<dbReference type="InterPro" id="IPR033730">
    <property type="entry name" value="ProRS_core_prok"/>
</dbReference>
<evidence type="ECO:0000256" key="5">
    <source>
        <dbReference type="ARBA" id="ARBA00022917"/>
    </source>
</evidence>
<dbReference type="InterPro" id="IPR045864">
    <property type="entry name" value="aa-tRNA-synth_II/BPL/LPL"/>
</dbReference>
<protein>
    <recommendedName>
        <fullName evidence="9">Probable proline--tRNA ligase, mitochondrial</fullName>
        <ecNumber evidence="1">6.1.1.15</ecNumber>
    </recommendedName>
    <alternativeName>
        <fullName evidence="7">Prolyl-tRNA synthetase</fullName>
    </alternativeName>
</protein>
<evidence type="ECO:0000256" key="9">
    <source>
        <dbReference type="ARBA" id="ARBA00071545"/>
    </source>
</evidence>
<accession>A0ABD1F662</accession>
<comment type="catalytic activity">
    <reaction evidence="8">
        <text>tRNA(Pro) + L-proline + ATP = L-prolyl-tRNA(Pro) + AMP + diphosphate</text>
        <dbReference type="Rhea" id="RHEA:14305"/>
        <dbReference type="Rhea" id="RHEA-COMP:9700"/>
        <dbReference type="Rhea" id="RHEA-COMP:9702"/>
        <dbReference type="ChEBI" id="CHEBI:30616"/>
        <dbReference type="ChEBI" id="CHEBI:33019"/>
        <dbReference type="ChEBI" id="CHEBI:60039"/>
        <dbReference type="ChEBI" id="CHEBI:78442"/>
        <dbReference type="ChEBI" id="CHEBI:78532"/>
        <dbReference type="ChEBI" id="CHEBI:456215"/>
        <dbReference type="EC" id="6.1.1.15"/>
    </reaction>
</comment>
<evidence type="ECO:0000313" key="11">
    <source>
        <dbReference type="EMBL" id="KAL1509638.1"/>
    </source>
</evidence>
<evidence type="ECO:0000256" key="3">
    <source>
        <dbReference type="ARBA" id="ARBA00022741"/>
    </source>
</evidence>
<keyword evidence="2" id="KW-0436">Ligase</keyword>
<feature type="domain" description="Aminoacyl-transfer RNA synthetases class-II family profile" evidence="10">
    <location>
        <begin position="24"/>
        <end position="323"/>
    </location>
</feature>
<dbReference type="Pfam" id="PF00587">
    <property type="entry name" value="tRNA-synt_2b"/>
    <property type="match status" value="1"/>
</dbReference>
<evidence type="ECO:0000259" key="10">
    <source>
        <dbReference type="PROSITE" id="PS50862"/>
    </source>
</evidence>
<dbReference type="EC" id="6.1.1.15" evidence="1"/>